<evidence type="ECO:0000256" key="2">
    <source>
        <dbReference type="ARBA" id="ARBA00022723"/>
    </source>
</evidence>
<feature type="domain" description="C2H2-type" evidence="10">
    <location>
        <begin position="373"/>
        <end position="400"/>
    </location>
</feature>
<name>A0ABN7T671_OIKDI</name>
<dbReference type="Pfam" id="PF00096">
    <property type="entry name" value="zf-C2H2"/>
    <property type="match status" value="2"/>
</dbReference>
<feature type="region of interest" description="Disordered" evidence="8">
    <location>
        <begin position="81"/>
        <end position="115"/>
    </location>
</feature>
<evidence type="ECO:0000256" key="9">
    <source>
        <dbReference type="SAM" id="SignalP"/>
    </source>
</evidence>
<keyword evidence="2" id="KW-0479">Metal-binding</keyword>
<evidence type="ECO:0000256" key="6">
    <source>
        <dbReference type="ARBA" id="ARBA00023242"/>
    </source>
</evidence>
<dbReference type="Proteomes" id="UP001158576">
    <property type="component" value="Chromosome 2"/>
</dbReference>
<feature type="region of interest" description="Disordered" evidence="8">
    <location>
        <begin position="182"/>
        <end position="203"/>
    </location>
</feature>
<dbReference type="EMBL" id="OU015567">
    <property type="protein sequence ID" value="CAG5112498.1"/>
    <property type="molecule type" value="Genomic_DNA"/>
</dbReference>
<sequence>MFIFVLQKIALFVFQNGIVCDRDSHERIFWDFLSATLLNFSKKKMLARSPEMQSSTTQRSLKRQYPFTGEVKTEVEEVDVVGDSDEQQTWEDSGYLSPEKKPETPLKSTPTLPAHISTPPVSVPGFLPFGLGGTYLPSHPSLIGAGLGLPQLPLSPHISPSVYSFMNILRASRQPGLLSTICGESDAPEQQTKRIRLDSSLSPPTPLMPGLNLWPLGPSPLFPQTNVTDAAAKVESLLSSQQKDWSVTPKRRPAYQSERTPGSEGDIPSSTSNSPSSSTNSPSSGKTFPCVHCKFVGTSLTEHKNHIRTCSQISLNCVCPYCHKRFARQWLLEGHIRTHTGEKPYVCDICNRAFADRSNMRSHRATHDPTRRHECDICHKSFSRNAVLEKHKKQRVCQRNRSRLSRVEQIPPTISLPPTNPLWLRSPWKIESTDKRNAIPQNEIPRIQ</sequence>
<evidence type="ECO:0000259" key="10">
    <source>
        <dbReference type="PROSITE" id="PS50157"/>
    </source>
</evidence>
<evidence type="ECO:0000256" key="1">
    <source>
        <dbReference type="ARBA" id="ARBA00004123"/>
    </source>
</evidence>
<dbReference type="InterPro" id="IPR050527">
    <property type="entry name" value="Snail/Krueppel_Znf"/>
</dbReference>
<dbReference type="InterPro" id="IPR036236">
    <property type="entry name" value="Znf_C2H2_sf"/>
</dbReference>
<keyword evidence="9" id="KW-0732">Signal</keyword>
<dbReference type="PANTHER" id="PTHR24388:SF54">
    <property type="entry name" value="PROTEIN ESCARGOT"/>
    <property type="match status" value="1"/>
</dbReference>
<dbReference type="Gene3D" id="3.30.160.60">
    <property type="entry name" value="Classic Zinc Finger"/>
    <property type="match status" value="2"/>
</dbReference>
<dbReference type="InterPro" id="IPR013087">
    <property type="entry name" value="Znf_C2H2_type"/>
</dbReference>
<keyword evidence="4 7" id="KW-0863">Zinc-finger</keyword>
<reference evidence="11 12" key="1">
    <citation type="submission" date="2021-04" db="EMBL/GenBank/DDBJ databases">
        <authorList>
            <person name="Bliznina A."/>
        </authorList>
    </citation>
    <scope>NUCLEOTIDE SEQUENCE [LARGE SCALE GENOMIC DNA]</scope>
</reference>
<feature type="signal peptide" evidence="9">
    <location>
        <begin position="1"/>
        <end position="20"/>
    </location>
</feature>
<keyword evidence="12" id="KW-1185">Reference proteome</keyword>
<evidence type="ECO:0000256" key="3">
    <source>
        <dbReference type="ARBA" id="ARBA00022737"/>
    </source>
</evidence>
<accession>A0ABN7T671</accession>
<gene>
    <name evidence="11" type="ORF">OKIOD_LOCUS15475</name>
</gene>
<dbReference type="PANTHER" id="PTHR24388">
    <property type="entry name" value="ZINC FINGER PROTEIN"/>
    <property type="match status" value="1"/>
</dbReference>
<feature type="compositionally biased region" description="Low complexity" evidence="8">
    <location>
        <begin position="268"/>
        <end position="284"/>
    </location>
</feature>
<keyword evidence="3" id="KW-0677">Repeat</keyword>
<evidence type="ECO:0000313" key="12">
    <source>
        <dbReference type="Proteomes" id="UP001158576"/>
    </source>
</evidence>
<evidence type="ECO:0000256" key="8">
    <source>
        <dbReference type="SAM" id="MobiDB-lite"/>
    </source>
</evidence>
<dbReference type="PROSITE" id="PS50157">
    <property type="entry name" value="ZINC_FINGER_C2H2_2"/>
    <property type="match status" value="3"/>
</dbReference>
<evidence type="ECO:0000256" key="7">
    <source>
        <dbReference type="PROSITE-ProRule" id="PRU00042"/>
    </source>
</evidence>
<evidence type="ECO:0000256" key="4">
    <source>
        <dbReference type="ARBA" id="ARBA00022771"/>
    </source>
</evidence>
<organism evidence="11 12">
    <name type="scientific">Oikopleura dioica</name>
    <name type="common">Tunicate</name>
    <dbReference type="NCBI Taxonomy" id="34765"/>
    <lineage>
        <taxon>Eukaryota</taxon>
        <taxon>Metazoa</taxon>
        <taxon>Chordata</taxon>
        <taxon>Tunicata</taxon>
        <taxon>Appendicularia</taxon>
        <taxon>Copelata</taxon>
        <taxon>Oikopleuridae</taxon>
        <taxon>Oikopleura</taxon>
    </lineage>
</organism>
<dbReference type="SMART" id="SM00355">
    <property type="entry name" value="ZnF_C2H2"/>
    <property type="match status" value="4"/>
</dbReference>
<evidence type="ECO:0000256" key="5">
    <source>
        <dbReference type="ARBA" id="ARBA00022833"/>
    </source>
</evidence>
<keyword evidence="6" id="KW-0539">Nucleus</keyword>
<evidence type="ECO:0000313" key="11">
    <source>
        <dbReference type="EMBL" id="CAG5112498.1"/>
    </source>
</evidence>
<dbReference type="SUPFAM" id="SSF57667">
    <property type="entry name" value="beta-beta-alpha zinc fingers"/>
    <property type="match status" value="2"/>
</dbReference>
<dbReference type="PROSITE" id="PS00028">
    <property type="entry name" value="ZINC_FINGER_C2H2_1"/>
    <property type="match status" value="2"/>
</dbReference>
<dbReference type="Pfam" id="PF13912">
    <property type="entry name" value="zf-C2H2_6"/>
    <property type="match status" value="1"/>
</dbReference>
<protein>
    <submittedName>
        <fullName evidence="11">Oidioi.mRNA.OKI2018_I69.chr2.g6710.t1.cds</fullName>
    </submittedName>
</protein>
<feature type="region of interest" description="Disordered" evidence="8">
    <location>
        <begin position="241"/>
        <end position="285"/>
    </location>
</feature>
<comment type="subcellular location">
    <subcellularLocation>
        <location evidence="1">Nucleus</location>
    </subcellularLocation>
</comment>
<feature type="chain" id="PRO_5047322872" evidence="9">
    <location>
        <begin position="21"/>
        <end position="448"/>
    </location>
</feature>
<proteinExistence type="predicted"/>
<feature type="domain" description="C2H2-type" evidence="10">
    <location>
        <begin position="317"/>
        <end position="344"/>
    </location>
</feature>
<feature type="domain" description="C2H2-type" evidence="10">
    <location>
        <begin position="345"/>
        <end position="372"/>
    </location>
</feature>
<keyword evidence="5" id="KW-0862">Zinc</keyword>